<dbReference type="OrthoDB" id="9986881at2759"/>
<evidence type="ECO:0000256" key="4">
    <source>
        <dbReference type="ARBA" id="ARBA00023136"/>
    </source>
</evidence>
<dbReference type="eggNOG" id="KOG0255">
    <property type="taxonomic scope" value="Eukaryota"/>
</dbReference>
<feature type="transmembrane region" description="Helical" evidence="6">
    <location>
        <begin position="487"/>
        <end position="512"/>
    </location>
</feature>
<dbReference type="GO" id="GO:0005886">
    <property type="term" value="C:plasma membrane"/>
    <property type="evidence" value="ECO:0007669"/>
    <property type="project" value="TreeGrafter"/>
</dbReference>
<feature type="transmembrane region" description="Helical" evidence="6">
    <location>
        <begin position="155"/>
        <end position="173"/>
    </location>
</feature>
<reference evidence="8 9" key="1">
    <citation type="journal article" date="2013" name="BMC Genomics">
        <title>The genome and transcriptome of the pine saprophyte Ophiostoma piceae, and a comparison with the bark beetle-associated pine pathogen Grosmannia clavigera.</title>
        <authorList>
            <person name="Haridas S."/>
            <person name="Wang Y."/>
            <person name="Lim L."/>
            <person name="Massoumi Alamouti S."/>
            <person name="Jackman S."/>
            <person name="Docking R."/>
            <person name="Robertson G."/>
            <person name="Birol I."/>
            <person name="Bohlmann J."/>
            <person name="Breuil C."/>
        </authorList>
    </citation>
    <scope>NUCLEOTIDE SEQUENCE [LARGE SCALE GENOMIC DNA]</scope>
    <source>
        <strain evidence="8 9">UAMH 11346</strain>
    </source>
</reference>
<dbReference type="Gene3D" id="1.20.1250.20">
    <property type="entry name" value="MFS general substrate transporter like domains"/>
    <property type="match status" value="1"/>
</dbReference>
<dbReference type="GO" id="GO:0022857">
    <property type="term" value="F:transmembrane transporter activity"/>
    <property type="evidence" value="ECO:0007669"/>
    <property type="project" value="InterPro"/>
</dbReference>
<dbReference type="InterPro" id="IPR011701">
    <property type="entry name" value="MFS"/>
</dbReference>
<accession>S3CD25</accession>
<keyword evidence="2 6" id="KW-0812">Transmembrane</keyword>
<protein>
    <submittedName>
        <fullName evidence="8">Bicyclomycin resistance protein</fullName>
    </submittedName>
</protein>
<dbReference type="CDD" id="cd17323">
    <property type="entry name" value="MFS_Tpo1_MDR_like"/>
    <property type="match status" value="1"/>
</dbReference>
<evidence type="ECO:0000256" key="1">
    <source>
        <dbReference type="ARBA" id="ARBA00004141"/>
    </source>
</evidence>
<feature type="transmembrane region" description="Helical" evidence="6">
    <location>
        <begin position="389"/>
        <end position="407"/>
    </location>
</feature>
<feature type="transmembrane region" description="Helical" evidence="6">
    <location>
        <begin position="116"/>
        <end position="135"/>
    </location>
</feature>
<dbReference type="OMA" id="PYYIRKW"/>
<organism evidence="8 9">
    <name type="scientific">Ophiostoma piceae (strain UAMH 11346)</name>
    <name type="common">Sap stain fungus</name>
    <dbReference type="NCBI Taxonomy" id="1262450"/>
    <lineage>
        <taxon>Eukaryota</taxon>
        <taxon>Fungi</taxon>
        <taxon>Dikarya</taxon>
        <taxon>Ascomycota</taxon>
        <taxon>Pezizomycotina</taxon>
        <taxon>Sordariomycetes</taxon>
        <taxon>Sordariomycetidae</taxon>
        <taxon>Ophiostomatales</taxon>
        <taxon>Ophiostomataceae</taxon>
        <taxon>Ophiostoma</taxon>
    </lineage>
</organism>
<feature type="region of interest" description="Disordered" evidence="5">
    <location>
        <begin position="1"/>
        <end position="67"/>
    </location>
</feature>
<dbReference type="Proteomes" id="UP000016923">
    <property type="component" value="Unassembled WGS sequence"/>
</dbReference>
<sequence length="557" mass="60178">MTSKTIQESHETVGSGAVVATAANRALDGDLEKGQEPRSQTPSRTSSSSSDAPHTEQTPRPQAPQNTLVRALSAASSGLQRRPTRSQADMDPEYLVQFGGADDKDDPHNLPPFTKCCFTLILGLLAFTGSLGSSIVTPAETLIAADMNMSHEETVLLLALFVLGFALGPMLWAPVSEAYGRRWSMLPAVFVLGLFSIGSATSKTSGALLATRFIGGVFGSAPISNVSAALGDIFLPKTRGVAMAFYSVCVVGGPCLAPVVGAAIAYNPHLGWRWTLYIEAFIAFFSCAIAFIFLPETYGPVLLERKAARLRAETGEQRYWHPHEFERVTPETVVTKHLSRPLRMFFTEPIVACVALYASFVYGLIFMVLEVYPIVFRDHRHWGPITSNLPFLALFIGALFAVGINIANQPLYMRAVERQGNGKAVPEARLPPIVLGGVFFSVGFFWYGWTADARFHWAIPTVAGGFIGCGFNVVFQQCLNYLVDSYGKYAASATSANTVLRSFLACGLPLAAKPMFNNLGVGPAASILGAISVLALPAPLIFMRYGPKLREQSKFVD</sequence>
<dbReference type="PANTHER" id="PTHR23502">
    <property type="entry name" value="MAJOR FACILITATOR SUPERFAMILY"/>
    <property type="match status" value="1"/>
</dbReference>
<feature type="transmembrane region" description="Helical" evidence="6">
    <location>
        <begin position="455"/>
        <end position="475"/>
    </location>
</feature>
<feature type="compositionally biased region" description="Basic and acidic residues" evidence="5">
    <location>
        <begin position="27"/>
        <end position="36"/>
    </location>
</feature>
<dbReference type="InterPro" id="IPR020846">
    <property type="entry name" value="MFS_dom"/>
</dbReference>
<gene>
    <name evidence="8" type="ORF">F503_05917</name>
</gene>
<dbReference type="FunFam" id="1.20.1250.20:FF:000011">
    <property type="entry name" value="MFS multidrug transporter, putative"/>
    <property type="match status" value="1"/>
</dbReference>
<feature type="compositionally biased region" description="Low complexity" evidence="5">
    <location>
        <begin position="12"/>
        <end position="23"/>
    </location>
</feature>
<evidence type="ECO:0000256" key="5">
    <source>
        <dbReference type="SAM" id="MobiDB-lite"/>
    </source>
</evidence>
<dbReference type="SUPFAM" id="SSF103473">
    <property type="entry name" value="MFS general substrate transporter"/>
    <property type="match status" value="1"/>
</dbReference>
<feature type="transmembrane region" description="Helical" evidence="6">
    <location>
        <begin position="428"/>
        <end position="449"/>
    </location>
</feature>
<evidence type="ECO:0000256" key="3">
    <source>
        <dbReference type="ARBA" id="ARBA00022989"/>
    </source>
</evidence>
<feature type="transmembrane region" description="Helical" evidence="6">
    <location>
        <begin position="272"/>
        <end position="294"/>
    </location>
</feature>
<evidence type="ECO:0000313" key="9">
    <source>
        <dbReference type="Proteomes" id="UP000016923"/>
    </source>
</evidence>
<name>S3CD25_OPHP1</name>
<comment type="subcellular location">
    <subcellularLocation>
        <location evidence="1">Membrane</location>
        <topology evidence="1">Multi-pass membrane protein</topology>
    </subcellularLocation>
</comment>
<feature type="compositionally biased region" description="Low complexity" evidence="5">
    <location>
        <begin position="37"/>
        <end position="50"/>
    </location>
</feature>
<dbReference type="AlphaFoldDB" id="S3CD25"/>
<dbReference type="VEuPathDB" id="FungiDB:F503_05917"/>
<dbReference type="HOGENOM" id="CLU_008455_11_4_1"/>
<dbReference type="InterPro" id="IPR036259">
    <property type="entry name" value="MFS_trans_sf"/>
</dbReference>
<evidence type="ECO:0000259" key="7">
    <source>
        <dbReference type="PROSITE" id="PS50850"/>
    </source>
</evidence>
<feature type="transmembrane region" description="Helical" evidence="6">
    <location>
        <begin position="213"/>
        <end position="235"/>
    </location>
</feature>
<dbReference type="PANTHER" id="PTHR23502:SF49">
    <property type="entry name" value="MAJOR FACILITATOR SUPERFAMILY (MFS) PROFILE DOMAIN-CONTAINING PROTEIN"/>
    <property type="match status" value="1"/>
</dbReference>
<feature type="transmembrane region" description="Helical" evidence="6">
    <location>
        <begin position="345"/>
        <end position="369"/>
    </location>
</feature>
<feature type="domain" description="Major facilitator superfamily (MFS) profile" evidence="7">
    <location>
        <begin position="118"/>
        <end position="557"/>
    </location>
</feature>
<feature type="transmembrane region" description="Helical" evidence="6">
    <location>
        <begin position="185"/>
        <end position="201"/>
    </location>
</feature>
<feature type="compositionally biased region" description="Polar residues" evidence="5">
    <location>
        <begin position="51"/>
        <end position="67"/>
    </location>
</feature>
<feature type="transmembrane region" description="Helical" evidence="6">
    <location>
        <begin position="524"/>
        <end position="545"/>
    </location>
</feature>
<evidence type="ECO:0000313" key="8">
    <source>
        <dbReference type="EMBL" id="EPE10822.1"/>
    </source>
</evidence>
<dbReference type="STRING" id="1262450.S3CD25"/>
<keyword evidence="9" id="KW-1185">Reference proteome</keyword>
<keyword evidence="3 6" id="KW-1133">Transmembrane helix</keyword>
<keyword evidence="4 6" id="KW-0472">Membrane</keyword>
<dbReference type="Pfam" id="PF07690">
    <property type="entry name" value="MFS_1"/>
    <property type="match status" value="1"/>
</dbReference>
<evidence type="ECO:0000256" key="6">
    <source>
        <dbReference type="SAM" id="Phobius"/>
    </source>
</evidence>
<evidence type="ECO:0000256" key="2">
    <source>
        <dbReference type="ARBA" id="ARBA00022692"/>
    </source>
</evidence>
<feature type="transmembrane region" description="Helical" evidence="6">
    <location>
        <begin position="242"/>
        <end position="266"/>
    </location>
</feature>
<dbReference type="PROSITE" id="PS50850">
    <property type="entry name" value="MFS"/>
    <property type="match status" value="1"/>
</dbReference>
<proteinExistence type="predicted"/>
<dbReference type="EMBL" id="KE148146">
    <property type="protein sequence ID" value="EPE10822.1"/>
    <property type="molecule type" value="Genomic_DNA"/>
</dbReference>